<dbReference type="STRING" id="993073.AS029_12715"/>
<evidence type="ECO:0008006" key="3">
    <source>
        <dbReference type="Google" id="ProtNLM"/>
    </source>
</evidence>
<dbReference type="Gene3D" id="3.90.320.10">
    <property type="match status" value="1"/>
</dbReference>
<name>A0A1G6NSP5_9MICO</name>
<evidence type="ECO:0000313" key="2">
    <source>
        <dbReference type="Proteomes" id="UP000183203"/>
    </source>
</evidence>
<dbReference type="Proteomes" id="UP000183203">
    <property type="component" value="Unassembled WGS sequence"/>
</dbReference>
<dbReference type="InterPro" id="IPR011604">
    <property type="entry name" value="PDDEXK-like_dom_sf"/>
</dbReference>
<dbReference type="InterPro" id="IPR011335">
    <property type="entry name" value="Restrct_endonuc-II-like"/>
</dbReference>
<gene>
    <name evidence="1" type="ORF">SAMN05216418_2822</name>
</gene>
<organism evidence="1 2">
    <name type="scientific">Microbacterium enclense</name>
    <dbReference type="NCBI Taxonomy" id="993073"/>
    <lineage>
        <taxon>Bacteria</taxon>
        <taxon>Bacillati</taxon>
        <taxon>Actinomycetota</taxon>
        <taxon>Actinomycetes</taxon>
        <taxon>Micrococcales</taxon>
        <taxon>Microbacteriaceae</taxon>
        <taxon>Microbacterium</taxon>
    </lineage>
</organism>
<reference evidence="1 2" key="1">
    <citation type="submission" date="2016-09" db="EMBL/GenBank/DDBJ databases">
        <authorList>
            <person name="Capua I."/>
            <person name="De Benedictis P."/>
            <person name="Joannis T."/>
            <person name="Lombin L.H."/>
            <person name="Cattoli G."/>
        </authorList>
    </citation>
    <scope>NUCLEOTIDE SEQUENCE [LARGE SCALE GENOMIC DNA]</scope>
    <source>
        <strain evidence="1 2">NIO-1002</strain>
    </source>
</reference>
<evidence type="ECO:0000313" key="1">
    <source>
        <dbReference type="EMBL" id="SDC70296.1"/>
    </source>
</evidence>
<dbReference type="EMBL" id="FMYG01000006">
    <property type="protein sequence ID" value="SDC70296.1"/>
    <property type="molecule type" value="Genomic_DNA"/>
</dbReference>
<proteinExistence type="predicted"/>
<dbReference type="AlphaFoldDB" id="A0A1G6NSP5"/>
<dbReference type="OrthoDB" id="5115835at2"/>
<protein>
    <recommendedName>
        <fullName evidence="3">YqaJ-like recombinase domain-containing protein</fullName>
    </recommendedName>
</protein>
<accession>A0A1G6NSP5</accession>
<sequence length="206" mass="22713">MTALAVLERTLGDTADRDSWAHVHEQTIGSYAASSFAKPTSVETYVRQIIAPREFRGNAATESGVRWEPMLLAWAGAEPNTLFVHHPEHRGFGATVDGTIPGDPFAIVETKAKHNRIIDGPTPREVRQMAWQLFCIPEASECRFVWGELVTGPSEDGGWRLRRDPQTLIFPREHPAIVTATALIVPIAHEVLAGVRAARKAESTPF</sequence>
<dbReference type="SUPFAM" id="SSF52980">
    <property type="entry name" value="Restriction endonuclease-like"/>
    <property type="match status" value="1"/>
</dbReference>
<dbReference type="RefSeq" id="WP_058232956.1">
    <property type="nucleotide sequence ID" value="NZ_FMYG01000006.1"/>
</dbReference>